<keyword evidence="1" id="KW-1133">Transmembrane helix</keyword>
<dbReference type="EMBL" id="DSXR01000086">
    <property type="protein sequence ID" value="HGS87664.1"/>
    <property type="molecule type" value="Genomic_DNA"/>
</dbReference>
<gene>
    <name evidence="2" type="ORF">ENT17_08600</name>
</gene>
<evidence type="ECO:0000313" key="2">
    <source>
        <dbReference type="EMBL" id="HGS87664.1"/>
    </source>
</evidence>
<feature type="transmembrane region" description="Helical" evidence="1">
    <location>
        <begin position="211"/>
        <end position="236"/>
    </location>
</feature>
<reference evidence="2" key="1">
    <citation type="journal article" date="2020" name="mSystems">
        <title>Genome- and Community-Level Interaction Insights into Carbon Utilization and Element Cycling Functions of Hydrothermarchaeota in Hydrothermal Sediment.</title>
        <authorList>
            <person name="Zhou Z."/>
            <person name="Liu Y."/>
            <person name="Xu W."/>
            <person name="Pan J."/>
            <person name="Luo Z.H."/>
            <person name="Li M."/>
        </authorList>
    </citation>
    <scope>NUCLEOTIDE SEQUENCE [LARGE SCALE GENOMIC DNA]</scope>
    <source>
        <strain evidence="2">SpSt-556</strain>
    </source>
</reference>
<sequence length="245" mass="27114">MAASTGLFVMLALSFGLNAYLLFLQPVGVLSLRRLALAAGIGGALSAGVWFFARRRGYSLTEWWGNFVRRSNLWRAGLLLSVVLHLIYPAPPGHLFALPVRLELEFLPLSGQPAEVRLVSLNNGMLDVSYRDIRINETGRVQPGSGIVFSLQDAESGKAAWNGRAWRNMRLVFTTDQPVQAVIVMQGREERLTFDEGRMAERTITLPVGSWWYYGLVKLAIILLGGMSLAVVTALLRLSPLWEDG</sequence>
<proteinExistence type="predicted"/>
<keyword evidence="1" id="KW-0472">Membrane</keyword>
<organism evidence="2">
    <name type="scientific">Bellilinea caldifistulae</name>
    <dbReference type="NCBI Taxonomy" id="360411"/>
    <lineage>
        <taxon>Bacteria</taxon>
        <taxon>Bacillati</taxon>
        <taxon>Chloroflexota</taxon>
        <taxon>Anaerolineae</taxon>
        <taxon>Anaerolineales</taxon>
        <taxon>Anaerolineaceae</taxon>
        <taxon>Bellilinea</taxon>
    </lineage>
</organism>
<name>A0A7C4Q2C3_9CHLR</name>
<comment type="caution">
    <text evidence="2">The sequence shown here is derived from an EMBL/GenBank/DDBJ whole genome shotgun (WGS) entry which is preliminary data.</text>
</comment>
<protein>
    <submittedName>
        <fullName evidence="2">Uncharacterized protein</fullName>
    </submittedName>
</protein>
<dbReference type="AlphaFoldDB" id="A0A7C4Q2C3"/>
<accession>A0A7C4Q2C3</accession>
<feature type="transmembrane region" description="Helical" evidence="1">
    <location>
        <begin position="35"/>
        <end position="53"/>
    </location>
</feature>
<evidence type="ECO:0000256" key="1">
    <source>
        <dbReference type="SAM" id="Phobius"/>
    </source>
</evidence>
<keyword evidence="1" id="KW-0812">Transmembrane</keyword>